<dbReference type="STRING" id="52.CMC5_063730"/>
<reference evidence="2 3" key="1">
    <citation type="submission" date="2015-07" db="EMBL/GenBank/DDBJ databases">
        <title>Genome analysis of myxobacterium Chondromyces crocatus Cm c5 reveals a high potential for natural compound synthesis and the genetic basis for the loss of fruiting body formation.</title>
        <authorList>
            <person name="Zaburannyi N."/>
            <person name="Bunk B."/>
            <person name="Maier J."/>
            <person name="Overmann J."/>
            <person name="Mueller R."/>
        </authorList>
    </citation>
    <scope>NUCLEOTIDE SEQUENCE [LARGE SCALE GENOMIC DNA]</scope>
    <source>
        <strain evidence="2 3">Cm c5</strain>
    </source>
</reference>
<protein>
    <submittedName>
        <fullName evidence="2">Anti-anti sigma factor protein</fullName>
    </submittedName>
</protein>
<evidence type="ECO:0000313" key="3">
    <source>
        <dbReference type="Proteomes" id="UP000067626"/>
    </source>
</evidence>
<dbReference type="PANTHER" id="PTHR33745">
    <property type="entry name" value="RSBT ANTAGONIST PROTEIN RSBS-RELATED"/>
    <property type="match status" value="1"/>
</dbReference>
<dbReference type="PANTHER" id="PTHR33745:SF1">
    <property type="entry name" value="RSBT ANTAGONIST PROTEIN RSBS"/>
    <property type="match status" value="1"/>
</dbReference>
<dbReference type="Proteomes" id="UP000067626">
    <property type="component" value="Chromosome"/>
</dbReference>
<dbReference type="AlphaFoldDB" id="A0A0K1EML9"/>
<dbReference type="CDD" id="cd07041">
    <property type="entry name" value="STAS_RsbR_RsbS_like"/>
    <property type="match status" value="1"/>
</dbReference>
<dbReference type="KEGG" id="ccro:CMC5_063730"/>
<organism evidence="2 3">
    <name type="scientific">Chondromyces crocatus</name>
    <dbReference type="NCBI Taxonomy" id="52"/>
    <lineage>
        <taxon>Bacteria</taxon>
        <taxon>Pseudomonadati</taxon>
        <taxon>Myxococcota</taxon>
        <taxon>Polyangia</taxon>
        <taxon>Polyangiales</taxon>
        <taxon>Polyangiaceae</taxon>
        <taxon>Chondromyces</taxon>
    </lineage>
</organism>
<dbReference type="SUPFAM" id="SSF52091">
    <property type="entry name" value="SpoIIaa-like"/>
    <property type="match status" value="1"/>
</dbReference>
<accession>A0A0K1EML9</accession>
<dbReference type="PROSITE" id="PS50801">
    <property type="entry name" value="STAS"/>
    <property type="match status" value="1"/>
</dbReference>
<name>A0A0K1EML9_CHOCO</name>
<keyword evidence="3" id="KW-1185">Reference proteome</keyword>
<dbReference type="InterPro" id="IPR036513">
    <property type="entry name" value="STAS_dom_sf"/>
</dbReference>
<feature type="domain" description="STAS" evidence="1">
    <location>
        <begin position="255"/>
        <end position="366"/>
    </location>
</feature>
<dbReference type="RefSeq" id="WP_050433821.1">
    <property type="nucleotide sequence ID" value="NZ_CP012159.1"/>
</dbReference>
<gene>
    <name evidence="2" type="ORF">CMC5_063730</name>
</gene>
<dbReference type="InterPro" id="IPR051932">
    <property type="entry name" value="Bact_StressResp_Reg"/>
</dbReference>
<evidence type="ECO:0000313" key="2">
    <source>
        <dbReference type="EMBL" id="AKT42150.1"/>
    </source>
</evidence>
<dbReference type="OrthoDB" id="5507190at2"/>
<dbReference type="InterPro" id="IPR002645">
    <property type="entry name" value="STAS_dom"/>
</dbReference>
<sequence>MTKSLASCAAGLELLAIPAWVLEPEQIRMIWVNEPAAQLWGAVDRAALLARDFSDISPSMRARVARQATEARAGRSLIEQTTFYPLGSPVTVTTHTSGLWLEDGAFGMLVQVVEQNRAPDADLVRGIEALRHTDTPVAMVTFEGELLMRNPAALRAFGDAPFRAWFAEGADGEEALSLLQEAKALGSLTTERRARTTSGERIHRVDIHVVRDPLSGESVALVQQLDETARTVAEEAAAEEARTVARQREEILALSVPILDVGEGKLALPLIGVLDEERAALLVERLLPAIVARRTSSVLLDLTGVEQVDEGFAGRLLQITRTVRLLGARVALTGIRADAAQAISASGEDLGGVLTHRNLRDALEAQRRR</sequence>
<evidence type="ECO:0000259" key="1">
    <source>
        <dbReference type="PROSITE" id="PS50801"/>
    </source>
</evidence>
<dbReference type="Pfam" id="PF01740">
    <property type="entry name" value="STAS"/>
    <property type="match status" value="1"/>
</dbReference>
<dbReference type="Gene3D" id="3.30.750.24">
    <property type="entry name" value="STAS domain"/>
    <property type="match status" value="1"/>
</dbReference>
<dbReference type="EMBL" id="CP012159">
    <property type="protein sequence ID" value="AKT42150.1"/>
    <property type="molecule type" value="Genomic_DNA"/>
</dbReference>
<proteinExistence type="predicted"/>